<gene>
    <name evidence="2" type="ORF">PVT71_22280</name>
</gene>
<proteinExistence type="predicted"/>
<dbReference type="GO" id="GO:0008081">
    <property type="term" value="F:phosphoric diester hydrolase activity"/>
    <property type="evidence" value="ECO:0007669"/>
    <property type="project" value="InterPro"/>
</dbReference>
<feature type="domain" description="GP-PDE" evidence="1">
    <location>
        <begin position="2"/>
        <end position="242"/>
    </location>
</feature>
<dbReference type="PROSITE" id="PS50007">
    <property type="entry name" value="PIPLC_X_DOMAIN"/>
    <property type="match status" value="1"/>
</dbReference>
<organism evidence="2">
    <name type="scientific">Alloyangia sp. H15</name>
    <dbReference type="NCBI Taxonomy" id="3029062"/>
    <lineage>
        <taxon>Bacteria</taxon>
        <taxon>Pseudomonadati</taxon>
        <taxon>Pseudomonadota</taxon>
        <taxon>Alphaproteobacteria</taxon>
        <taxon>Rhodobacterales</taxon>
        <taxon>Roseobacteraceae</taxon>
        <taxon>Alloyangia</taxon>
    </lineage>
</organism>
<dbReference type="CDD" id="cd08565">
    <property type="entry name" value="GDPD_pAtGDE_like"/>
    <property type="match status" value="1"/>
</dbReference>
<dbReference type="EC" id="3.1.4.-" evidence="2"/>
<dbReference type="GO" id="GO:0006629">
    <property type="term" value="P:lipid metabolic process"/>
    <property type="evidence" value="ECO:0007669"/>
    <property type="project" value="InterPro"/>
</dbReference>
<dbReference type="EMBL" id="CP123385">
    <property type="protein sequence ID" value="XCC95812.1"/>
    <property type="molecule type" value="Genomic_DNA"/>
</dbReference>
<dbReference type="InterPro" id="IPR017946">
    <property type="entry name" value="PLC-like_Pdiesterase_TIM-brl"/>
</dbReference>
<dbReference type="PROSITE" id="PS51704">
    <property type="entry name" value="GP_PDE"/>
    <property type="match status" value="1"/>
</dbReference>
<dbReference type="Gene3D" id="3.20.20.190">
    <property type="entry name" value="Phosphatidylinositol (PI) phosphodiesterase"/>
    <property type="match status" value="1"/>
</dbReference>
<evidence type="ECO:0000313" key="2">
    <source>
        <dbReference type="EMBL" id="XCC95812.1"/>
    </source>
</evidence>
<evidence type="ECO:0000259" key="1">
    <source>
        <dbReference type="PROSITE" id="PS51704"/>
    </source>
</evidence>
<protein>
    <submittedName>
        <fullName evidence="2">Glycerophosphodiester phosphodiesterase family protein</fullName>
        <ecNumber evidence="2">3.1.4.-</ecNumber>
    </submittedName>
</protein>
<accession>A0AAU8ALK6</accession>
<reference evidence="2" key="1">
    <citation type="submission" date="2023-02" db="EMBL/GenBank/DDBJ databases">
        <title>Description and genomic characterization of Salipiger bruguierae sp. nov., isolated from the sediment of mangrove plant Bruguiera sexangula.</title>
        <authorList>
            <person name="Long M."/>
        </authorList>
    </citation>
    <scope>NUCLEOTIDE SEQUENCE</scope>
    <source>
        <strain evidence="2">H15</strain>
    </source>
</reference>
<dbReference type="RefSeq" id="WP_353474679.1">
    <property type="nucleotide sequence ID" value="NZ_CP123385.1"/>
</dbReference>
<sequence length="247" mass="27117">MTRITGHRGARNLWAENSLTGFAEVLKLGVDAVEFDVHLTGAGELVVIHDATLERTTEAEGEVRALSPEARAATRLKDSTDVIPTLDEVLDLLAPHKDLDLHVEIKLDAQNRPYPGIAAKVAEALLARGLASRSHLTSFDLGILCDCRQHAPQIRRLVSADAMWVEKQGGLEGFIEAVSDLVDIVALRHDFLAAHWDEVLRLWPIERLCAWTVNDAETMQAWLGRGVGHLTSDRPDLALALRRGVPA</sequence>
<keyword evidence="2" id="KW-0378">Hydrolase</keyword>
<name>A0AAU8ALK6_9RHOB</name>
<dbReference type="AlphaFoldDB" id="A0AAU8ALK6"/>
<dbReference type="Pfam" id="PF03009">
    <property type="entry name" value="GDPD"/>
    <property type="match status" value="1"/>
</dbReference>
<dbReference type="InterPro" id="IPR030395">
    <property type="entry name" value="GP_PDE_dom"/>
</dbReference>
<dbReference type="PANTHER" id="PTHR46211">
    <property type="entry name" value="GLYCEROPHOSPHORYL DIESTER PHOSPHODIESTERASE"/>
    <property type="match status" value="1"/>
</dbReference>
<dbReference type="PANTHER" id="PTHR46211:SF14">
    <property type="entry name" value="GLYCEROPHOSPHODIESTER PHOSPHODIESTERASE"/>
    <property type="match status" value="1"/>
</dbReference>
<dbReference type="SUPFAM" id="SSF51695">
    <property type="entry name" value="PLC-like phosphodiesterases"/>
    <property type="match status" value="1"/>
</dbReference>